<dbReference type="GO" id="GO:0005525">
    <property type="term" value="F:GTP binding"/>
    <property type="evidence" value="ECO:0007669"/>
    <property type="project" value="UniProtKB-KW"/>
</dbReference>
<dbReference type="PROSITE" id="PS51421">
    <property type="entry name" value="RAS"/>
    <property type="match status" value="1"/>
</dbReference>
<feature type="region of interest" description="Disordered" evidence="3">
    <location>
        <begin position="128"/>
        <end position="148"/>
    </location>
</feature>
<dbReference type="GO" id="GO:0007264">
    <property type="term" value="P:small GTPase-mediated signal transduction"/>
    <property type="evidence" value="ECO:0007669"/>
    <property type="project" value="InterPro"/>
</dbReference>
<protein>
    <submittedName>
        <fullName evidence="4">Uncharacterized protein</fullName>
    </submittedName>
</protein>
<name>A0A9W9Y6L0_9CNID</name>
<dbReference type="Gene3D" id="3.40.50.300">
    <property type="entry name" value="P-loop containing nucleotide triphosphate hydrolases"/>
    <property type="match status" value="1"/>
</dbReference>
<dbReference type="InterPro" id="IPR003578">
    <property type="entry name" value="Small_GTPase_Rho"/>
</dbReference>
<dbReference type="PROSITE" id="PS51420">
    <property type="entry name" value="RHO"/>
    <property type="match status" value="1"/>
</dbReference>
<organism evidence="4 5">
    <name type="scientific">Desmophyllum pertusum</name>
    <dbReference type="NCBI Taxonomy" id="174260"/>
    <lineage>
        <taxon>Eukaryota</taxon>
        <taxon>Metazoa</taxon>
        <taxon>Cnidaria</taxon>
        <taxon>Anthozoa</taxon>
        <taxon>Hexacorallia</taxon>
        <taxon>Scleractinia</taxon>
        <taxon>Caryophylliina</taxon>
        <taxon>Caryophylliidae</taxon>
        <taxon>Desmophyllum</taxon>
    </lineage>
</organism>
<comment type="caution">
    <text evidence="4">The sequence shown here is derived from an EMBL/GenBank/DDBJ whole genome shotgun (WGS) entry which is preliminary data.</text>
</comment>
<dbReference type="SUPFAM" id="SSF52540">
    <property type="entry name" value="P-loop containing nucleoside triphosphate hydrolases"/>
    <property type="match status" value="1"/>
</dbReference>
<evidence type="ECO:0000256" key="2">
    <source>
        <dbReference type="ARBA" id="ARBA00023134"/>
    </source>
</evidence>
<evidence type="ECO:0000256" key="1">
    <source>
        <dbReference type="ARBA" id="ARBA00022741"/>
    </source>
</evidence>
<dbReference type="InterPro" id="IPR001806">
    <property type="entry name" value="Small_GTPase"/>
</dbReference>
<dbReference type="PROSITE" id="PS51419">
    <property type="entry name" value="RAB"/>
    <property type="match status" value="1"/>
</dbReference>
<dbReference type="OrthoDB" id="8830751at2759"/>
<evidence type="ECO:0000313" key="4">
    <source>
        <dbReference type="EMBL" id="KAJ7307840.1"/>
    </source>
</evidence>
<dbReference type="Proteomes" id="UP001163046">
    <property type="component" value="Unassembled WGS sequence"/>
</dbReference>
<dbReference type="EMBL" id="MU828154">
    <property type="protein sequence ID" value="KAJ7307840.1"/>
    <property type="molecule type" value="Genomic_DNA"/>
</dbReference>
<dbReference type="Pfam" id="PF00071">
    <property type="entry name" value="Ras"/>
    <property type="match status" value="1"/>
</dbReference>
<dbReference type="AlphaFoldDB" id="A0A9W9Y6L0"/>
<keyword evidence="2" id="KW-0342">GTP-binding</keyword>
<feature type="non-terminal residue" evidence="4">
    <location>
        <position position="148"/>
    </location>
</feature>
<keyword evidence="1" id="KW-0547">Nucleotide-binding</keyword>
<keyword evidence="5" id="KW-1185">Reference proteome</keyword>
<proteinExistence type="predicted"/>
<feature type="non-terminal residue" evidence="4">
    <location>
        <position position="1"/>
    </location>
</feature>
<reference evidence="4" key="1">
    <citation type="submission" date="2023-01" db="EMBL/GenBank/DDBJ databases">
        <title>Genome assembly of the deep-sea coral Lophelia pertusa.</title>
        <authorList>
            <person name="Herrera S."/>
            <person name="Cordes E."/>
        </authorList>
    </citation>
    <scope>NUCLEOTIDE SEQUENCE</scope>
    <source>
        <strain evidence="4">USNM1676648</strain>
        <tissue evidence="4">Polyp</tissue>
    </source>
</reference>
<dbReference type="PANTHER" id="PTHR24072">
    <property type="entry name" value="RHO FAMILY GTPASE"/>
    <property type="match status" value="1"/>
</dbReference>
<sequence>QEDYDRLRPLAYPATDVFVLCFDVANRSSFQNVTEKWIPELRHFVPEAPVLLLATKTDLRAGNTASTVSTREGDALATSLGVSYYAECSSLTNDGVQPALTKAVELAVNFINQEKHSPSKLLGFFKRKSKNSTSAKDEEPLPPELPPA</sequence>
<dbReference type="SMART" id="SM00174">
    <property type="entry name" value="RHO"/>
    <property type="match status" value="1"/>
</dbReference>
<accession>A0A9W9Y6L0</accession>
<evidence type="ECO:0000313" key="5">
    <source>
        <dbReference type="Proteomes" id="UP001163046"/>
    </source>
</evidence>
<dbReference type="GO" id="GO:0003924">
    <property type="term" value="F:GTPase activity"/>
    <property type="evidence" value="ECO:0007669"/>
    <property type="project" value="InterPro"/>
</dbReference>
<dbReference type="SMART" id="SM00175">
    <property type="entry name" value="RAB"/>
    <property type="match status" value="1"/>
</dbReference>
<dbReference type="InterPro" id="IPR027417">
    <property type="entry name" value="P-loop_NTPase"/>
</dbReference>
<gene>
    <name evidence="4" type="ORF">OS493_040437</name>
</gene>
<evidence type="ECO:0000256" key="3">
    <source>
        <dbReference type="SAM" id="MobiDB-lite"/>
    </source>
</evidence>